<dbReference type="Pfam" id="PF13469">
    <property type="entry name" value="Sulfotransfer_3"/>
    <property type="match status" value="1"/>
</dbReference>
<keyword evidence="2" id="KW-1185">Reference proteome</keyword>
<keyword evidence="1" id="KW-0808">Transferase</keyword>
<protein>
    <submittedName>
        <fullName evidence="1">Sulfotransferase family protein</fullName>
    </submittedName>
</protein>
<name>A0A4R2PML2_RHOSA</name>
<dbReference type="RefSeq" id="WP_132708186.1">
    <property type="nucleotide sequence ID" value="NZ_JACIGF010000004.1"/>
</dbReference>
<dbReference type="GO" id="GO:0016740">
    <property type="term" value="F:transferase activity"/>
    <property type="evidence" value="ECO:0007669"/>
    <property type="project" value="UniProtKB-KW"/>
</dbReference>
<organism evidence="1 2">
    <name type="scientific">Rhodothalassium salexigens DSM 2132</name>
    <dbReference type="NCBI Taxonomy" id="1188247"/>
    <lineage>
        <taxon>Bacteria</taxon>
        <taxon>Pseudomonadati</taxon>
        <taxon>Pseudomonadota</taxon>
        <taxon>Alphaproteobacteria</taxon>
        <taxon>Rhodothalassiales</taxon>
        <taxon>Rhodothalassiaceae</taxon>
        <taxon>Rhodothalassium</taxon>
    </lineage>
</organism>
<evidence type="ECO:0000313" key="1">
    <source>
        <dbReference type="EMBL" id="TCP35285.1"/>
    </source>
</evidence>
<dbReference type="OrthoDB" id="9816424at2"/>
<dbReference type="SUPFAM" id="SSF52540">
    <property type="entry name" value="P-loop containing nucleoside triphosphate hydrolases"/>
    <property type="match status" value="1"/>
</dbReference>
<dbReference type="AlphaFoldDB" id="A0A4R2PML2"/>
<reference evidence="1 2" key="1">
    <citation type="submission" date="2019-03" db="EMBL/GenBank/DDBJ databases">
        <title>Genomic Encyclopedia of Type Strains, Phase IV (KMG-IV): sequencing the most valuable type-strain genomes for metagenomic binning, comparative biology and taxonomic classification.</title>
        <authorList>
            <person name="Goeker M."/>
        </authorList>
    </citation>
    <scope>NUCLEOTIDE SEQUENCE [LARGE SCALE GENOMIC DNA]</scope>
    <source>
        <strain evidence="1 2">DSM 2132</strain>
    </source>
</reference>
<comment type="caution">
    <text evidence="1">The sequence shown here is derived from an EMBL/GenBank/DDBJ whole genome shotgun (WGS) entry which is preliminary data.</text>
</comment>
<gene>
    <name evidence="1" type="ORF">EV659_104136</name>
</gene>
<dbReference type="InParanoid" id="A0A4R2PML2"/>
<dbReference type="EMBL" id="SLXO01000004">
    <property type="protein sequence ID" value="TCP35285.1"/>
    <property type="molecule type" value="Genomic_DNA"/>
</dbReference>
<proteinExistence type="predicted"/>
<dbReference type="Gene3D" id="3.40.50.300">
    <property type="entry name" value="P-loop containing nucleotide triphosphate hydrolases"/>
    <property type="match status" value="1"/>
</dbReference>
<evidence type="ECO:0000313" key="2">
    <source>
        <dbReference type="Proteomes" id="UP000295399"/>
    </source>
</evidence>
<dbReference type="InterPro" id="IPR027417">
    <property type="entry name" value="P-loop_NTPase"/>
</dbReference>
<dbReference type="Proteomes" id="UP000295399">
    <property type="component" value="Unassembled WGS sequence"/>
</dbReference>
<accession>A0A4R2PML2</accession>
<sequence>MSPGPIIVYGMHRSGTTMVARALSGLGVFMGAGLDANHEARFFQSLNKWLLAAAGARWDEPVPFDRLLADDDLAQVHARYLAHAVAGPRSLAFLGPRAYWRHRGLTNLPGPWGWKDPRNTLTLPLWLRVFPDARLIHVRRHGVDVARSLVMRTARSRRVIERRYRRHRPLHALLPKCGGFVDSVRCREPEGAFSLWLDYMQRAERLAADTGGPFALPQGTVVHEVTYETLLGDPVVGLGDLAAALGLAVSSERIRAAAAGVDPQRAYAHQGDPAWASVAAAQGEALARFGYRR</sequence>